<protein>
    <recommendedName>
        <fullName evidence="3">IDEAL domain-containing protein</fullName>
    </recommendedName>
</protein>
<sequence length="207" mass="24347">MEISNFILSKVEDDFSYQIKLIPNKVLNKMTDYIIVSFDDLINCSLSFKKNVNREIIDNQYSLTKNELEKYINFLNRINDKLTHDEHIDLQEFRIKDGEKIVINSLKRNCIKMCSIKNGEDRQSRNFFVLFKDELAAYIKVLKKVYFGDKPAAKYNSEFLLKPITKKEYDEIYLEALYVMADGALDLKDKEKFEVISSKIKSLNKVP</sequence>
<dbReference type="KEGG" id="cfer:D4Z93_05375"/>
<dbReference type="OrthoDB" id="1922172at2"/>
<accession>A0A386H2U3</accession>
<name>A0A386H2U3_9CLOT</name>
<dbReference type="Proteomes" id="UP000266301">
    <property type="component" value="Chromosome"/>
</dbReference>
<gene>
    <name evidence="1" type="ORF">D4Z93_05375</name>
</gene>
<reference evidence="1 2" key="1">
    <citation type="journal article" date="2019" name="Int. J. Syst. Evol. Microbiol.">
        <title>Clostridium fermenticellae sp. nov., isolated from the mud in a fermentation cellar for the production of the Chinese liquor, baijiu.</title>
        <authorList>
            <person name="Xu P.X."/>
            <person name="Chai L.J."/>
            <person name="Qiu T."/>
            <person name="Zhang X.J."/>
            <person name="Lu Z.M."/>
            <person name="Xiao C."/>
            <person name="Wang S.T."/>
            <person name="Shen C.H."/>
            <person name="Shi J.S."/>
            <person name="Xu Z.H."/>
        </authorList>
    </citation>
    <scope>NUCLEOTIDE SEQUENCE [LARGE SCALE GENOMIC DNA]</scope>
    <source>
        <strain evidence="1 2">JN500901</strain>
    </source>
</reference>
<proteinExistence type="predicted"/>
<organism evidence="1 2">
    <name type="scientific">Clostridium fermenticellae</name>
    <dbReference type="NCBI Taxonomy" id="2068654"/>
    <lineage>
        <taxon>Bacteria</taxon>
        <taxon>Bacillati</taxon>
        <taxon>Bacillota</taxon>
        <taxon>Clostridia</taxon>
        <taxon>Eubacteriales</taxon>
        <taxon>Clostridiaceae</taxon>
        <taxon>Clostridium</taxon>
    </lineage>
</organism>
<dbReference type="RefSeq" id="WP_119971047.1">
    <property type="nucleotide sequence ID" value="NZ_CP032416.1"/>
</dbReference>
<dbReference type="AlphaFoldDB" id="A0A386H2U3"/>
<evidence type="ECO:0008006" key="3">
    <source>
        <dbReference type="Google" id="ProtNLM"/>
    </source>
</evidence>
<keyword evidence="2" id="KW-1185">Reference proteome</keyword>
<dbReference type="EMBL" id="CP032416">
    <property type="protein sequence ID" value="AYD39974.1"/>
    <property type="molecule type" value="Genomic_DNA"/>
</dbReference>
<evidence type="ECO:0000313" key="2">
    <source>
        <dbReference type="Proteomes" id="UP000266301"/>
    </source>
</evidence>
<evidence type="ECO:0000313" key="1">
    <source>
        <dbReference type="EMBL" id="AYD39974.1"/>
    </source>
</evidence>